<protein>
    <recommendedName>
        <fullName evidence="8">tRNA N6-adenosine threonylcarbamoyltransferase</fullName>
        <ecNumber evidence="8">2.3.1.234</ecNumber>
    </recommendedName>
    <alternativeName>
        <fullName evidence="8">N6-L-threonylcarbamoyladenine synthase</fullName>
        <shortName evidence="8">t(6)A synthase</shortName>
    </alternativeName>
    <alternativeName>
        <fullName evidence="8">t(6)A37 threonylcarbamoyladenosine biosynthesis protein TsaD</fullName>
    </alternativeName>
    <alternativeName>
        <fullName evidence="8">tRNA threonylcarbamoyladenosine biosynthesis protein TsaD</fullName>
    </alternativeName>
</protein>
<dbReference type="PROSITE" id="PS01016">
    <property type="entry name" value="GLYCOPROTEASE"/>
    <property type="match status" value="1"/>
</dbReference>
<proteinExistence type="inferred from homology"/>
<comment type="cofactor">
    <cofactor evidence="8">
        <name>Fe(2+)</name>
        <dbReference type="ChEBI" id="CHEBI:29033"/>
    </cofactor>
    <text evidence="8">Binds 1 Fe(2+) ion per subunit.</text>
</comment>
<evidence type="ECO:0000256" key="1">
    <source>
        <dbReference type="ARBA" id="ARBA00022490"/>
    </source>
</evidence>
<dbReference type="NCBIfam" id="TIGR03723">
    <property type="entry name" value="T6A_TsaD_YgjD"/>
    <property type="match status" value="1"/>
</dbReference>
<feature type="binding site" evidence="8">
    <location>
        <position position="310"/>
    </location>
    <ligand>
        <name>substrate</name>
    </ligand>
</feature>
<keyword evidence="3 8" id="KW-0819">tRNA processing</keyword>
<feature type="binding site" evidence="8">
    <location>
        <position position="199"/>
    </location>
    <ligand>
        <name>substrate</name>
    </ligand>
</feature>
<dbReference type="PRINTS" id="PR00789">
    <property type="entry name" value="OSIALOPTASE"/>
</dbReference>
<dbReference type="Proteomes" id="UP000050465">
    <property type="component" value="Unassembled WGS sequence"/>
</dbReference>
<feature type="domain" description="Gcp-like" evidence="9">
    <location>
        <begin position="40"/>
        <end position="344"/>
    </location>
</feature>
<keyword evidence="2 8" id="KW-0808">Transferase</keyword>
<dbReference type="InterPro" id="IPR043129">
    <property type="entry name" value="ATPase_NBD"/>
</dbReference>
<dbReference type="Gene3D" id="3.30.420.40">
    <property type="match status" value="2"/>
</dbReference>
<dbReference type="GO" id="GO:0061711">
    <property type="term" value="F:tRNA N(6)-L-threonylcarbamoyladenine synthase activity"/>
    <property type="evidence" value="ECO:0007669"/>
    <property type="project" value="UniProtKB-EC"/>
</dbReference>
<dbReference type="SUPFAM" id="SSF53067">
    <property type="entry name" value="Actin-like ATPase domain"/>
    <property type="match status" value="2"/>
</dbReference>
<keyword evidence="6 8" id="KW-0012">Acyltransferase</keyword>
<dbReference type="CDD" id="cd24133">
    <property type="entry name" value="ASKHA_NBD_TsaD_bac"/>
    <property type="match status" value="1"/>
</dbReference>
<accession>A0A0P8BN38</accession>
<dbReference type="PATRIC" id="fig|1666911.3.peg.4476"/>
<evidence type="ECO:0000256" key="7">
    <source>
        <dbReference type="ARBA" id="ARBA00048117"/>
    </source>
</evidence>
<feature type="binding site" evidence="8">
    <location>
        <position position="130"/>
    </location>
    <ligand>
        <name>Fe cation</name>
        <dbReference type="ChEBI" id="CHEBI:24875"/>
    </ligand>
</feature>
<evidence type="ECO:0000256" key="5">
    <source>
        <dbReference type="ARBA" id="ARBA00023004"/>
    </source>
</evidence>
<dbReference type="InterPro" id="IPR017861">
    <property type="entry name" value="KAE1/TsaD"/>
</dbReference>
<dbReference type="PANTHER" id="PTHR11735:SF6">
    <property type="entry name" value="TRNA N6-ADENOSINE THREONYLCARBAMOYLTRANSFERASE, MITOCHONDRIAL"/>
    <property type="match status" value="1"/>
</dbReference>
<evidence type="ECO:0000259" key="9">
    <source>
        <dbReference type="Pfam" id="PF00814"/>
    </source>
</evidence>
<dbReference type="InterPro" id="IPR017860">
    <property type="entry name" value="Peptidase_M22_CS"/>
</dbReference>
<dbReference type="HAMAP" id="MF_01445">
    <property type="entry name" value="TsaD"/>
    <property type="match status" value="1"/>
</dbReference>
<keyword evidence="1 8" id="KW-0963">Cytoplasm</keyword>
<dbReference type="GO" id="GO:0005506">
    <property type="term" value="F:iron ion binding"/>
    <property type="evidence" value="ECO:0007669"/>
    <property type="project" value="UniProtKB-UniRule"/>
</dbReference>
<dbReference type="EMBL" id="LJZR01000014">
    <property type="protein sequence ID" value="KPQ35140.1"/>
    <property type="molecule type" value="Genomic_DNA"/>
</dbReference>
<comment type="caution">
    <text evidence="10">The sequence shown here is derived from an EMBL/GenBank/DDBJ whole genome shotgun (WGS) entry which is preliminary data.</text>
</comment>
<dbReference type="InterPro" id="IPR000905">
    <property type="entry name" value="Gcp-like_dom"/>
</dbReference>
<organism evidence="10 11">
    <name type="scientific">Phormidesmis priestleyi Ana</name>
    <dbReference type="NCBI Taxonomy" id="1666911"/>
    <lineage>
        <taxon>Bacteria</taxon>
        <taxon>Bacillati</taxon>
        <taxon>Cyanobacteriota</taxon>
        <taxon>Cyanophyceae</taxon>
        <taxon>Leptolyngbyales</taxon>
        <taxon>Leptolyngbyaceae</taxon>
        <taxon>Phormidesmis</taxon>
    </lineage>
</organism>
<dbReference type="STRING" id="1666911.HLUCCA11_12025"/>
<feature type="binding site" evidence="8">
    <location>
        <begin position="153"/>
        <end position="157"/>
    </location>
    <ligand>
        <name>substrate</name>
    </ligand>
</feature>
<evidence type="ECO:0000256" key="8">
    <source>
        <dbReference type="HAMAP-Rule" id="MF_01445"/>
    </source>
</evidence>
<dbReference type="FunFam" id="3.30.420.40:FF:000040">
    <property type="entry name" value="tRNA N6-adenosine threonylcarbamoyltransferase"/>
    <property type="match status" value="1"/>
</dbReference>
<feature type="binding site" evidence="8">
    <location>
        <position position="203"/>
    </location>
    <ligand>
        <name>substrate</name>
    </ligand>
</feature>
<name>A0A0P8BN38_9CYAN</name>
<dbReference type="PANTHER" id="PTHR11735">
    <property type="entry name" value="TRNA N6-ADENOSINE THREONYLCARBAMOYLTRANSFERASE"/>
    <property type="match status" value="1"/>
</dbReference>
<keyword evidence="5 8" id="KW-0408">Iron</keyword>
<gene>
    <name evidence="8 10" type="primary">tsaD</name>
    <name evidence="10" type="ORF">HLUCCA11_12025</name>
</gene>
<comment type="catalytic activity">
    <reaction evidence="7 8">
        <text>L-threonylcarbamoyladenylate + adenosine(37) in tRNA = N(6)-L-threonylcarbamoyladenosine(37) in tRNA + AMP + H(+)</text>
        <dbReference type="Rhea" id="RHEA:37059"/>
        <dbReference type="Rhea" id="RHEA-COMP:10162"/>
        <dbReference type="Rhea" id="RHEA-COMP:10163"/>
        <dbReference type="ChEBI" id="CHEBI:15378"/>
        <dbReference type="ChEBI" id="CHEBI:73682"/>
        <dbReference type="ChEBI" id="CHEBI:74411"/>
        <dbReference type="ChEBI" id="CHEBI:74418"/>
        <dbReference type="ChEBI" id="CHEBI:456215"/>
        <dbReference type="EC" id="2.3.1.234"/>
    </reaction>
</comment>
<comment type="similarity">
    <text evidence="8">Belongs to the KAE1 / TsaD family.</text>
</comment>
<dbReference type="Pfam" id="PF00814">
    <property type="entry name" value="TsaD"/>
    <property type="match status" value="1"/>
</dbReference>
<evidence type="ECO:0000313" key="10">
    <source>
        <dbReference type="EMBL" id="KPQ35140.1"/>
    </source>
</evidence>
<dbReference type="AlphaFoldDB" id="A0A0P8BN38"/>
<evidence type="ECO:0000256" key="6">
    <source>
        <dbReference type="ARBA" id="ARBA00023315"/>
    </source>
</evidence>
<feature type="binding site" evidence="8">
    <location>
        <position position="338"/>
    </location>
    <ligand>
        <name>Fe cation</name>
        <dbReference type="ChEBI" id="CHEBI:24875"/>
    </ligand>
</feature>
<reference evidence="10 11" key="1">
    <citation type="submission" date="2015-09" db="EMBL/GenBank/DDBJ databases">
        <title>Identification and resolution of microdiversity through metagenomic sequencing of parallel consortia.</title>
        <authorList>
            <person name="Nelson W.C."/>
            <person name="Romine M.F."/>
            <person name="Lindemann S.R."/>
        </authorList>
    </citation>
    <scope>NUCLEOTIDE SEQUENCE [LARGE SCALE GENOMIC DNA]</scope>
    <source>
        <strain evidence="10">Ana</strain>
    </source>
</reference>
<evidence type="ECO:0000256" key="3">
    <source>
        <dbReference type="ARBA" id="ARBA00022694"/>
    </source>
</evidence>
<evidence type="ECO:0000256" key="4">
    <source>
        <dbReference type="ARBA" id="ARBA00022723"/>
    </source>
</evidence>
<dbReference type="EC" id="2.3.1.234" evidence="8"/>
<evidence type="ECO:0000256" key="2">
    <source>
        <dbReference type="ARBA" id="ARBA00022679"/>
    </source>
</evidence>
<dbReference type="FunFam" id="3.30.420.40:FF:000012">
    <property type="entry name" value="tRNA N6-adenosine threonylcarbamoyltransferase"/>
    <property type="match status" value="1"/>
</dbReference>
<dbReference type="GO" id="GO:0005737">
    <property type="term" value="C:cytoplasm"/>
    <property type="evidence" value="ECO:0007669"/>
    <property type="project" value="UniProtKB-SubCell"/>
</dbReference>
<evidence type="ECO:0000313" key="11">
    <source>
        <dbReference type="Proteomes" id="UP000050465"/>
    </source>
</evidence>
<feature type="binding site" evidence="8">
    <location>
        <position position="134"/>
    </location>
    <ligand>
        <name>Fe cation</name>
        <dbReference type="ChEBI" id="CHEBI:24875"/>
    </ligand>
</feature>
<feature type="binding site" evidence="8">
    <location>
        <position position="186"/>
    </location>
    <ligand>
        <name>substrate</name>
    </ligand>
</feature>
<dbReference type="NCBIfam" id="TIGR00329">
    <property type="entry name" value="gcp_kae1"/>
    <property type="match status" value="1"/>
</dbReference>
<comment type="subcellular location">
    <subcellularLocation>
        <location evidence="8">Cytoplasm</location>
    </subcellularLocation>
</comment>
<dbReference type="GO" id="GO:0002949">
    <property type="term" value="P:tRNA threonylcarbamoyladenosine modification"/>
    <property type="evidence" value="ECO:0007669"/>
    <property type="project" value="UniProtKB-UniRule"/>
</dbReference>
<dbReference type="InterPro" id="IPR022450">
    <property type="entry name" value="TsaD"/>
</dbReference>
<sequence>MNTAANVSSTSLSQPVSSPTVLAIETSCDETAVAIVRGRTVISSVVASQIEIHKRYGGVVPEVASREHVSAVSTVIAQAFDEAQPPVGWNDIDAIATTCAPGLVGALMVGITAAKTLAMVHHKPFLGVHHLEGHIYASYLTDTQLQPPFLCLLVSGGHTSFVQVKGAGDYVILGKTRDDAAGEAFDKVARLLDLGYPGGPIIDRLAQQGNPKAFPLPEGKISLPEGGFHPYDASFSGLKTAVLRLIEKLQNQLDLQSPLDKDAQAEQLPIADIAASFQATVVRALVKRAIACASDHQLSTLVVGGGVAANSELRKQLQLAAAPQGLKVIFPPMKYCTDNAAMIACAAAEHFAQGETSPLTLGGQSKLCLTEIAQLYTDGKAEDKAFSTAAATA</sequence>
<comment type="function">
    <text evidence="8">Required for the formation of a threonylcarbamoyl group on adenosine at position 37 (t(6)A37) in tRNAs that read codons beginning with adenine. Is involved in the transfer of the threonylcarbamoyl moiety of threonylcarbamoyl-AMP (TC-AMP) to the N6 group of A37, together with TsaE and TsaB. TsaD likely plays a direct catalytic role in this reaction.</text>
</comment>
<keyword evidence="4 8" id="KW-0479">Metal-binding</keyword>